<evidence type="ECO:0000256" key="1">
    <source>
        <dbReference type="SAM" id="MobiDB-lite"/>
    </source>
</evidence>
<feature type="region of interest" description="Disordered" evidence="1">
    <location>
        <begin position="41"/>
        <end position="64"/>
    </location>
</feature>
<gene>
    <name evidence="2" type="ORF">VFH_VI090200</name>
</gene>
<feature type="region of interest" description="Disordered" evidence="1">
    <location>
        <begin position="182"/>
        <end position="218"/>
    </location>
</feature>
<dbReference type="EMBL" id="OX451741">
    <property type="protein sequence ID" value="CAI8617733.1"/>
    <property type="molecule type" value="Genomic_DNA"/>
</dbReference>
<evidence type="ECO:0000313" key="3">
    <source>
        <dbReference type="Proteomes" id="UP001157006"/>
    </source>
</evidence>
<sequence>MTDLSVIEQKKLMLEARVARKGAGRHLTIKSDLAEIETQTLKRRKVTDSKATSSMDEPQTSAQFVQEEVHQGSSKKLKNLMSDDICRTDLEITSLMKETREGHTSVEFKFWCNSFNGPRFFYDYLNTTKDVNKVKTIGRKKMTQNPNSYPMRCIILACGLFEFRDDYEKADSKLKDEITQLKDAQKTQSEKLPDLEKNLVEEKNRRETLESEGKASPS</sequence>
<keyword evidence="3" id="KW-1185">Reference proteome</keyword>
<accession>A0AAV1B828</accession>
<feature type="compositionally biased region" description="Polar residues" evidence="1">
    <location>
        <begin position="49"/>
        <end position="64"/>
    </location>
</feature>
<dbReference type="AlphaFoldDB" id="A0AAV1B828"/>
<organism evidence="2 3">
    <name type="scientific">Vicia faba</name>
    <name type="common">Broad bean</name>
    <name type="synonym">Faba vulgaris</name>
    <dbReference type="NCBI Taxonomy" id="3906"/>
    <lineage>
        <taxon>Eukaryota</taxon>
        <taxon>Viridiplantae</taxon>
        <taxon>Streptophyta</taxon>
        <taxon>Embryophyta</taxon>
        <taxon>Tracheophyta</taxon>
        <taxon>Spermatophyta</taxon>
        <taxon>Magnoliopsida</taxon>
        <taxon>eudicotyledons</taxon>
        <taxon>Gunneridae</taxon>
        <taxon>Pentapetalae</taxon>
        <taxon>rosids</taxon>
        <taxon>fabids</taxon>
        <taxon>Fabales</taxon>
        <taxon>Fabaceae</taxon>
        <taxon>Papilionoideae</taxon>
        <taxon>50 kb inversion clade</taxon>
        <taxon>NPAAA clade</taxon>
        <taxon>Hologalegina</taxon>
        <taxon>IRL clade</taxon>
        <taxon>Fabeae</taxon>
        <taxon>Vicia</taxon>
    </lineage>
</organism>
<name>A0AAV1B828_VICFA</name>
<dbReference type="Proteomes" id="UP001157006">
    <property type="component" value="Chromosome 6"/>
</dbReference>
<evidence type="ECO:0000313" key="2">
    <source>
        <dbReference type="EMBL" id="CAI8617733.1"/>
    </source>
</evidence>
<proteinExistence type="predicted"/>
<protein>
    <submittedName>
        <fullName evidence="2">Uncharacterized protein</fullName>
    </submittedName>
</protein>
<reference evidence="2 3" key="1">
    <citation type="submission" date="2023-01" db="EMBL/GenBank/DDBJ databases">
        <authorList>
            <person name="Kreplak J."/>
        </authorList>
    </citation>
    <scope>NUCLEOTIDE SEQUENCE [LARGE SCALE GENOMIC DNA]</scope>
</reference>